<reference evidence="2" key="2">
    <citation type="submission" date="2020-09" db="EMBL/GenBank/DDBJ databases">
        <authorList>
            <person name="Sun Q."/>
            <person name="Ohkuma M."/>
        </authorList>
    </citation>
    <scope>NUCLEOTIDE SEQUENCE</scope>
    <source>
        <strain evidence="2">JCM 4477</strain>
    </source>
</reference>
<protein>
    <recommendedName>
        <fullName evidence="4">Ricin B lectin domain-containing protein</fullName>
    </recommendedName>
</protein>
<proteinExistence type="predicted"/>
<gene>
    <name evidence="2" type="ORF">GCM10018772_70060</name>
</gene>
<feature type="compositionally biased region" description="Low complexity" evidence="1">
    <location>
        <begin position="22"/>
        <end position="41"/>
    </location>
</feature>
<dbReference type="RefSeq" id="WP_190208508.1">
    <property type="nucleotide sequence ID" value="NZ_BNBI01000024.1"/>
</dbReference>
<dbReference type="SUPFAM" id="SSF50370">
    <property type="entry name" value="Ricin B-like lectins"/>
    <property type="match status" value="1"/>
</dbReference>
<reference evidence="2" key="1">
    <citation type="journal article" date="2014" name="Int. J. Syst. Evol. Microbiol.">
        <title>Complete genome sequence of Corynebacterium casei LMG S-19264T (=DSM 44701T), isolated from a smear-ripened cheese.</title>
        <authorList>
            <consortium name="US DOE Joint Genome Institute (JGI-PGF)"/>
            <person name="Walter F."/>
            <person name="Albersmeier A."/>
            <person name="Kalinowski J."/>
            <person name="Ruckert C."/>
        </authorList>
    </citation>
    <scope>NUCLEOTIDE SEQUENCE</scope>
    <source>
        <strain evidence="2">JCM 4477</strain>
    </source>
</reference>
<dbReference type="Gene3D" id="2.80.10.50">
    <property type="match status" value="1"/>
</dbReference>
<keyword evidence="3" id="KW-1185">Reference proteome</keyword>
<evidence type="ECO:0000313" key="2">
    <source>
        <dbReference type="EMBL" id="GHF34401.1"/>
    </source>
</evidence>
<organism evidence="2 3">
    <name type="scientific">Streptomyces fumanus</name>
    <dbReference type="NCBI Taxonomy" id="67302"/>
    <lineage>
        <taxon>Bacteria</taxon>
        <taxon>Bacillati</taxon>
        <taxon>Actinomycetota</taxon>
        <taxon>Actinomycetes</taxon>
        <taxon>Kitasatosporales</taxon>
        <taxon>Streptomycetaceae</taxon>
        <taxon>Streptomyces</taxon>
    </lineage>
</organism>
<feature type="region of interest" description="Disordered" evidence="1">
    <location>
        <begin position="1"/>
        <end position="152"/>
    </location>
</feature>
<feature type="compositionally biased region" description="Low complexity" evidence="1">
    <location>
        <begin position="104"/>
        <end position="116"/>
    </location>
</feature>
<name>A0A919EBL9_9ACTN</name>
<feature type="region of interest" description="Disordered" evidence="1">
    <location>
        <begin position="174"/>
        <end position="275"/>
    </location>
</feature>
<sequence>MSFESEAGAPGRNRSGTEGRAARPALPRRGAAPDSSIAAAALNGASGRSRNERTDDGSGPRTSDASGNADTGAARSDGPDPTAVALAAEIPWTRAPWAVGQDGRAPGRARAARTARSIAPGGGRDSVPPLAGPATAERADDVPGGPGSGRGRKKWVLAGVALAGATALGVPLALTHTGDGQDRSTASDVLSADREGAPVTGGPATGTAPEPSSSGSPTGSPDAEEPDPETEKAAPDPTPDADGSGPATEDEGRDDRAGRAGEADKETAADGDGTASWERTVRRLLNTASDKCLVAGAERTVVQGECGADGWQRQASGDGVFLLRFTSAGMCLDSNGESLYVSPCTAEDPGQLWRMPKAGACAATLTSEEFGEYVTGWNTGSVSLVPAEKADKAAKYTWSVSPSPLDGC</sequence>
<dbReference type="EMBL" id="BNBI01000024">
    <property type="protein sequence ID" value="GHF34401.1"/>
    <property type="molecule type" value="Genomic_DNA"/>
</dbReference>
<feature type="compositionally biased region" description="Basic and acidic residues" evidence="1">
    <location>
        <begin position="253"/>
        <end position="268"/>
    </location>
</feature>
<dbReference type="Proteomes" id="UP000630718">
    <property type="component" value="Unassembled WGS sequence"/>
</dbReference>
<dbReference type="PROSITE" id="PS50231">
    <property type="entry name" value="RICIN_B_LECTIN"/>
    <property type="match status" value="1"/>
</dbReference>
<evidence type="ECO:0000256" key="1">
    <source>
        <dbReference type="SAM" id="MobiDB-lite"/>
    </source>
</evidence>
<comment type="caution">
    <text evidence="2">The sequence shown here is derived from an EMBL/GenBank/DDBJ whole genome shotgun (WGS) entry which is preliminary data.</text>
</comment>
<dbReference type="AlphaFoldDB" id="A0A919EBL9"/>
<feature type="compositionally biased region" description="Low complexity" evidence="1">
    <location>
        <begin position="197"/>
        <end position="221"/>
    </location>
</feature>
<dbReference type="InterPro" id="IPR035992">
    <property type="entry name" value="Ricin_B-like_lectins"/>
</dbReference>
<feature type="compositionally biased region" description="Polar residues" evidence="1">
    <location>
        <begin position="60"/>
        <end position="69"/>
    </location>
</feature>
<accession>A0A919EBL9</accession>
<evidence type="ECO:0000313" key="3">
    <source>
        <dbReference type="Proteomes" id="UP000630718"/>
    </source>
</evidence>
<evidence type="ECO:0008006" key="4">
    <source>
        <dbReference type="Google" id="ProtNLM"/>
    </source>
</evidence>
<feature type="compositionally biased region" description="Basic and acidic residues" evidence="1">
    <location>
        <begin position="49"/>
        <end position="58"/>
    </location>
</feature>